<proteinExistence type="inferred from homology"/>
<dbReference type="STRING" id="1420917.AU15_10890"/>
<dbReference type="Pfam" id="PF07286">
    <property type="entry name" value="D-Glu_cyclase"/>
    <property type="match status" value="1"/>
</dbReference>
<dbReference type="RefSeq" id="WP_085679117.1">
    <property type="nucleotide sequence ID" value="NZ_CP020931.1"/>
</dbReference>
<dbReference type="InterPro" id="IPR038021">
    <property type="entry name" value="Putative_hydro-lyase"/>
</dbReference>
<sequence>MQTGDYSDFKTGLLDQVSELRAHIRSGTHTGTTSGKAQSLVQGNVVILPADWANDFLLFCQNNPVACPLIGVSQTGDPMLPGLGRDLDIRTDIPEYQIFRNGERAETATDIRDVWRNDFVTFVLGCSFSFEDALVRAGLSIRNVEQGQNVSMYRSNIATQSAGRFHGDMVVSMRPFKAADAIRAIQITTRLPKAHGAPVHIGDPALIGINDIHAPDFGDAVTIRRDEIPVFWACGVTPQVALENARPPIAITHVPGKMLLTERLNEELAVL</sequence>
<evidence type="ECO:0000313" key="5">
    <source>
        <dbReference type="Proteomes" id="UP000193100"/>
    </source>
</evidence>
<dbReference type="SUPFAM" id="SSF160920">
    <property type="entry name" value="PSTPO5379-like"/>
    <property type="match status" value="1"/>
</dbReference>
<dbReference type="InterPro" id="IPR009906">
    <property type="entry name" value="D-Glu_cyclase"/>
</dbReference>
<dbReference type="FunFam" id="3.30.2040.10:FF:000001">
    <property type="entry name" value="D-glutamate cyclase, mitochondrial"/>
    <property type="match status" value="1"/>
</dbReference>
<dbReference type="GO" id="GO:0016829">
    <property type="term" value="F:lyase activity"/>
    <property type="evidence" value="ECO:0007669"/>
    <property type="project" value="UniProtKB-KW"/>
</dbReference>
<reference evidence="4 5" key="1">
    <citation type="submission" date="2017-04" db="EMBL/GenBank/DDBJ databases">
        <title>Genome Sequence of Marinobacter salarius strain SMR5 Isolated from a culture of the Diatom Skeletonema marinoi.</title>
        <authorList>
            <person name="Topel M."/>
            <person name="Pinder M.I.M."/>
            <person name="Johansson O.N."/>
            <person name="Kourtchenko O."/>
            <person name="Godhe A."/>
            <person name="Clarke A.K."/>
        </authorList>
    </citation>
    <scope>NUCLEOTIDE SEQUENCE [LARGE SCALE GENOMIC DNA]</scope>
    <source>
        <strain evidence="4 5">SMR5</strain>
    </source>
</reference>
<evidence type="ECO:0000256" key="3">
    <source>
        <dbReference type="HAMAP-Rule" id="MF_01830"/>
    </source>
</evidence>
<dbReference type="GeneID" id="77254876"/>
<gene>
    <name evidence="4" type="ORF">MARSALSMR5_00890</name>
</gene>
<dbReference type="EC" id="4.2.1.-" evidence="3"/>
<organism evidence="4 5">
    <name type="scientific">Marinobacter salarius</name>
    <dbReference type="NCBI Taxonomy" id="1420917"/>
    <lineage>
        <taxon>Bacteria</taxon>
        <taxon>Pseudomonadati</taxon>
        <taxon>Pseudomonadota</taxon>
        <taxon>Gammaproteobacteria</taxon>
        <taxon>Pseudomonadales</taxon>
        <taxon>Marinobacteraceae</taxon>
        <taxon>Marinobacter</taxon>
    </lineage>
</organism>
<keyword evidence="2 3" id="KW-0456">Lyase</keyword>
<dbReference type="HAMAP" id="MF_01830">
    <property type="entry name" value="Hydro_lyase"/>
    <property type="match status" value="1"/>
</dbReference>
<dbReference type="NCBIfam" id="NF003969">
    <property type="entry name" value="PRK05463.1"/>
    <property type="match status" value="1"/>
</dbReference>
<dbReference type="Gene3D" id="3.30.2040.10">
    <property type="entry name" value="PSTPO5379-like domain"/>
    <property type="match status" value="1"/>
</dbReference>
<evidence type="ECO:0000256" key="2">
    <source>
        <dbReference type="ARBA" id="ARBA00023239"/>
    </source>
</evidence>
<dbReference type="InterPro" id="IPR016938">
    <property type="entry name" value="UPF0317"/>
</dbReference>
<dbReference type="EMBL" id="CP020931">
    <property type="protein sequence ID" value="ARM82985.1"/>
    <property type="molecule type" value="Genomic_DNA"/>
</dbReference>
<dbReference type="PIRSF" id="PIRSF029755">
    <property type="entry name" value="UCP029755"/>
    <property type="match status" value="1"/>
</dbReference>
<dbReference type="AlphaFoldDB" id="A0A1W6K6C0"/>
<dbReference type="Proteomes" id="UP000193100">
    <property type="component" value="Chromosome"/>
</dbReference>
<dbReference type="Gene3D" id="3.40.1640.10">
    <property type="entry name" value="PSTPO5379-like"/>
    <property type="match status" value="1"/>
</dbReference>
<dbReference type="PANTHER" id="PTHR32022:SF10">
    <property type="entry name" value="D-GLUTAMATE CYCLASE, MITOCHONDRIAL"/>
    <property type="match status" value="1"/>
</dbReference>
<protein>
    <recommendedName>
        <fullName evidence="3">Putative hydro-lyase MARSALSMR5_00890</fullName>
        <ecNumber evidence="3">4.2.1.-</ecNumber>
    </recommendedName>
</protein>
<dbReference type="PANTHER" id="PTHR32022">
    <property type="entry name" value="D-GLUTAMATE CYCLASE, MITOCHONDRIAL"/>
    <property type="match status" value="1"/>
</dbReference>
<accession>A0A1W6K6C0</accession>
<evidence type="ECO:0000256" key="1">
    <source>
        <dbReference type="ARBA" id="ARBA00007896"/>
    </source>
</evidence>
<name>A0A1W6K6C0_9GAMM</name>
<evidence type="ECO:0000313" key="4">
    <source>
        <dbReference type="EMBL" id="ARM82985.1"/>
    </source>
</evidence>
<comment type="similarity">
    <text evidence="1 3">Belongs to the D-glutamate cyclase family.</text>
</comment>